<dbReference type="InterPro" id="IPR026055">
    <property type="entry name" value="FAR"/>
</dbReference>
<dbReference type="SUPFAM" id="SSF56784">
    <property type="entry name" value="HAD-like"/>
    <property type="match status" value="1"/>
</dbReference>
<dbReference type="InterPro" id="IPR006385">
    <property type="entry name" value="HAD_hydro_SerB1"/>
</dbReference>
<dbReference type="PANTHER" id="PTHR11011">
    <property type="entry name" value="MALE STERILITY PROTEIN 2-RELATED"/>
    <property type="match status" value="1"/>
</dbReference>
<dbReference type="Gene3D" id="1.20.1440.100">
    <property type="entry name" value="SG protein - dephosphorylation function"/>
    <property type="match status" value="1"/>
</dbReference>
<evidence type="ECO:0000313" key="3">
    <source>
        <dbReference type="EMBL" id="GAA2127052.1"/>
    </source>
</evidence>
<keyword evidence="3" id="KW-0378">Hydrolase</keyword>
<dbReference type="InterPro" id="IPR036412">
    <property type="entry name" value="HAD-like_sf"/>
</dbReference>
<comment type="caution">
    <text evidence="3">The sequence shown here is derived from an EMBL/GenBank/DDBJ whole genome shotgun (WGS) entry which is preliminary data.</text>
</comment>
<evidence type="ECO:0000313" key="4">
    <source>
        <dbReference type="Proteomes" id="UP001500443"/>
    </source>
</evidence>
<dbReference type="Pfam" id="PF07993">
    <property type="entry name" value="NAD_binding_4"/>
    <property type="match status" value="1"/>
</dbReference>
<dbReference type="Pfam" id="PF12710">
    <property type="entry name" value="HAD"/>
    <property type="match status" value="1"/>
</dbReference>
<dbReference type="Proteomes" id="UP001500443">
    <property type="component" value="Unassembled WGS sequence"/>
</dbReference>
<dbReference type="RefSeq" id="WP_344290797.1">
    <property type="nucleotide sequence ID" value="NZ_BAAAPF010000102.1"/>
</dbReference>
<keyword evidence="4" id="KW-1185">Reference proteome</keyword>
<dbReference type="NCBIfam" id="TIGR01488">
    <property type="entry name" value="HAD-SF-IB"/>
    <property type="match status" value="1"/>
</dbReference>
<accession>A0ABN2YHN8</accession>
<dbReference type="InterPro" id="IPR023214">
    <property type="entry name" value="HAD_sf"/>
</dbReference>
<dbReference type="EMBL" id="BAAAPF010000102">
    <property type="protein sequence ID" value="GAA2127052.1"/>
    <property type="molecule type" value="Genomic_DNA"/>
</dbReference>
<proteinExistence type="predicted"/>
<feature type="region of interest" description="Disordered" evidence="1">
    <location>
        <begin position="506"/>
        <end position="534"/>
    </location>
</feature>
<evidence type="ECO:0000256" key="1">
    <source>
        <dbReference type="SAM" id="MobiDB-lite"/>
    </source>
</evidence>
<dbReference type="PANTHER" id="PTHR11011:SF45">
    <property type="entry name" value="FATTY ACYL-COA REDUCTASE CG8306-RELATED"/>
    <property type="match status" value="1"/>
</dbReference>
<gene>
    <name evidence="3" type="ORF">GCM10009802_33380</name>
</gene>
<dbReference type="InterPro" id="IPR036291">
    <property type="entry name" value="NAD(P)-bd_dom_sf"/>
</dbReference>
<dbReference type="SUPFAM" id="SSF51735">
    <property type="entry name" value="NAD(P)-binding Rossmann-fold domains"/>
    <property type="match status" value="1"/>
</dbReference>
<dbReference type="Gene3D" id="3.40.50.1000">
    <property type="entry name" value="HAD superfamily/HAD-like"/>
    <property type="match status" value="1"/>
</dbReference>
<feature type="domain" description="Thioester reductase (TE)" evidence="2">
    <location>
        <begin position="17"/>
        <end position="332"/>
    </location>
</feature>
<dbReference type="GO" id="GO:0016787">
    <property type="term" value="F:hydrolase activity"/>
    <property type="evidence" value="ECO:0007669"/>
    <property type="project" value="UniProtKB-KW"/>
</dbReference>
<evidence type="ECO:0000259" key="2">
    <source>
        <dbReference type="Pfam" id="PF07993"/>
    </source>
</evidence>
<organism evidence="3 4">
    <name type="scientific">Streptomyces synnematoformans</name>
    <dbReference type="NCBI Taxonomy" id="415721"/>
    <lineage>
        <taxon>Bacteria</taxon>
        <taxon>Bacillati</taxon>
        <taxon>Actinomycetota</taxon>
        <taxon>Actinomycetes</taxon>
        <taxon>Kitasatosporales</taxon>
        <taxon>Streptomycetaceae</taxon>
        <taxon>Streptomyces</taxon>
    </lineage>
</organism>
<reference evidence="3 4" key="1">
    <citation type="journal article" date="2019" name="Int. J. Syst. Evol. Microbiol.">
        <title>The Global Catalogue of Microorganisms (GCM) 10K type strain sequencing project: providing services to taxonomists for standard genome sequencing and annotation.</title>
        <authorList>
            <consortium name="The Broad Institute Genomics Platform"/>
            <consortium name="The Broad Institute Genome Sequencing Center for Infectious Disease"/>
            <person name="Wu L."/>
            <person name="Ma J."/>
        </authorList>
    </citation>
    <scope>NUCLEOTIDE SEQUENCE [LARGE SCALE GENOMIC DNA]</scope>
    <source>
        <strain evidence="3 4">JCM 15481</strain>
    </source>
</reference>
<protein>
    <submittedName>
        <fullName evidence="3">HAD-IB family hydrolase</fullName>
    </submittedName>
</protein>
<dbReference type="NCBIfam" id="TIGR01490">
    <property type="entry name" value="HAD-SF-IB-hyp1"/>
    <property type="match status" value="1"/>
</dbReference>
<dbReference type="InterPro" id="IPR013120">
    <property type="entry name" value="FAR_NAD-bd"/>
</dbReference>
<sequence>MTGTYRIGRLDDAHVLLTGATGFIGQALLERLLSGHPGTRVTIVVRPRGNGGAADRFRRLLRKDVFRAWREQVGDEAAFAEAERRVTVVEGALDRLEDVEFPGDVDVAIHCASSVSFDPPIDEAFSSNVSGAVALYEKLGEQERPPHIVHISTAYVSSGGQGLVREGRLTHDVDWRRELAQGLAARDDVERASRRPEVLRKALEKAGRDHGKAGPQIAAKDAEEARRAWVEERLVEHGATRAEILGFSDVYTFTKAMSERAVEELWAGRPLSIVRPAIVESALRHPYPGWIDGFKMADPLIIAYGSGLLRDMPGQPDTVMDVVPVDLVVNATLAAAAAPPDEGAEPHYFHVGSGATNPLTLRDLYKHVHSYFRRDPLPESSGRGHVRPPSWTFPGAARVEFALGAGERAANIADKLLGQLPGTERTQEWASRLHKEKRSLETLRKYSDLYGVYTRTAVVYDDRELRALNAALPADRAAEHGFDPAGIDWYTYLEEVHCPKVTAPLRARTGGRRGTRKPNPAALPPGGSPAGGTAGGTAAVFDLDGTIIASDIVESYVWTRLASLPRGRWAPELFDLARNAPRYLLAERRDRGDVMRSFFRRYEGAHVEELRALVAEQVGDALLHRVMPEAVRRIRAHRAAGHRTVLITGSLDLLVEPLRPLFDDIEATHLAERDGILTGFLRTPPIVGEGRAAWLQSHARERELDLGASYGYADSYSDRPLLEVVGKPHAVNPDTRLFRHAKRRHWQIARWGTHTASRWDALAGTVISHTRPRPVRALPAAGRTASDGEGR</sequence>
<dbReference type="CDD" id="cd02612">
    <property type="entry name" value="HAD_PGPPase"/>
    <property type="match status" value="1"/>
</dbReference>
<name>A0ABN2YHN8_9ACTN</name>
<dbReference type="Gene3D" id="3.40.50.720">
    <property type="entry name" value="NAD(P)-binding Rossmann-like Domain"/>
    <property type="match status" value="1"/>
</dbReference>